<dbReference type="Proteomes" id="UP000001555">
    <property type="component" value="Unassembled WGS sequence"/>
</dbReference>
<dbReference type="EMBL" id="ABJB010485337">
    <property type="status" value="NOT_ANNOTATED_CDS"/>
    <property type="molecule type" value="Genomic_DNA"/>
</dbReference>
<reference evidence="2" key="1">
    <citation type="submission" date="2008-03" db="EMBL/GenBank/DDBJ databases">
        <title>Annotation of Ixodes scapularis.</title>
        <authorList>
            <consortium name="Ixodes scapularis Genome Project Consortium"/>
            <person name="Caler E."/>
            <person name="Hannick L.I."/>
            <person name="Bidwell S."/>
            <person name="Joardar V."/>
            <person name="Thiagarajan M."/>
            <person name="Amedeo P."/>
            <person name="Galinsky K.J."/>
            <person name="Schobel S."/>
            <person name="Inman J."/>
            <person name="Hostetler J."/>
            <person name="Miller J."/>
            <person name="Hammond M."/>
            <person name="Megy K."/>
            <person name="Lawson D."/>
            <person name="Kodira C."/>
            <person name="Sutton G."/>
            <person name="Meyer J."/>
            <person name="Hill C.A."/>
            <person name="Birren B."/>
            <person name="Nene V."/>
            <person name="Collins F."/>
            <person name="Alarcon-Chaidez F."/>
            <person name="Wikel S."/>
            <person name="Strausberg R."/>
        </authorList>
    </citation>
    <scope>NUCLEOTIDE SEQUENCE [LARGE SCALE GENOMIC DNA]</scope>
    <source>
        <strain evidence="2">Wikel</strain>
    </source>
</reference>
<organism evidence="1 2">
    <name type="scientific">Ixodes scapularis</name>
    <name type="common">Black-legged tick</name>
    <name type="synonym">Deer tick</name>
    <dbReference type="NCBI Taxonomy" id="6945"/>
    <lineage>
        <taxon>Eukaryota</taxon>
        <taxon>Metazoa</taxon>
        <taxon>Ecdysozoa</taxon>
        <taxon>Arthropoda</taxon>
        <taxon>Chelicerata</taxon>
        <taxon>Arachnida</taxon>
        <taxon>Acari</taxon>
        <taxon>Parasitiformes</taxon>
        <taxon>Ixodida</taxon>
        <taxon>Ixodoidea</taxon>
        <taxon>Ixodidae</taxon>
        <taxon>Ixodinae</taxon>
        <taxon>Ixodes</taxon>
    </lineage>
</organism>
<keyword evidence="2" id="KW-1185">Reference proteome</keyword>
<accession>A0A1S4L072</accession>
<evidence type="ECO:0000313" key="1">
    <source>
        <dbReference type="EnsemblMetazoa" id="ISCW006492-PA"/>
    </source>
</evidence>
<dbReference type="InParanoid" id="A0A1S4L072"/>
<dbReference type="VEuPathDB" id="VectorBase:ISCW006492"/>
<name>A0A1S4L072_IXOSC</name>
<dbReference type="EnsemblMetazoa" id="ISCW006492-RA">
    <property type="protein sequence ID" value="ISCW006492-PA"/>
    <property type="gene ID" value="ISCW006492"/>
</dbReference>
<proteinExistence type="predicted"/>
<dbReference type="AlphaFoldDB" id="A0A1S4L072"/>
<evidence type="ECO:0000313" key="2">
    <source>
        <dbReference type="Proteomes" id="UP000001555"/>
    </source>
</evidence>
<sequence>FRTDVCRLGCVLPPPSLLVVVPAASSSRKQTAAPPLRARSVYRAVAPAVLRRLLRPVDACSPTTSSFSSCAVLAL</sequence>
<reference evidence="1" key="2">
    <citation type="submission" date="2020-05" db="UniProtKB">
        <authorList>
            <consortium name="EnsemblMetazoa"/>
        </authorList>
    </citation>
    <scope>IDENTIFICATION</scope>
    <source>
        <strain evidence="1">wikel</strain>
    </source>
</reference>
<dbReference type="VEuPathDB" id="VectorBase:ISCI006492"/>
<protein>
    <submittedName>
        <fullName evidence="1">Uncharacterized protein</fullName>
    </submittedName>
</protein>